<dbReference type="InterPro" id="IPR044636">
    <property type="entry name" value="RADIALIS-like"/>
</dbReference>
<evidence type="ECO:0000313" key="6">
    <source>
        <dbReference type="EMBL" id="MBX48847.1"/>
    </source>
</evidence>
<dbReference type="InterPro" id="IPR017884">
    <property type="entry name" value="SANT_dom"/>
</dbReference>
<accession>A0A2P2P294</accession>
<dbReference type="Gene3D" id="1.10.10.60">
    <property type="entry name" value="Homeodomain-like"/>
    <property type="match status" value="1"/>
</dbReference>
<evidence type="ECO:0000259" key="5">
    <source>
        <dbReference type="PROSITE" id="PS51293"/>
    </source>
</evidence>
<keyword evidence="2" id="KW-0805">Transcription regulation</keyword>
<dbReference type="PANTHER" id="PTHR43952:SF72">
    <property type="entry name" value="MYB-LIKE DOMAIN-CONTAINING PROTEIN"/>
    <property type="match status" value="1"/>
</dbReference>
<dbReference type="AlphaFoldDB" id="A0A2P2P294"/>
<dbReference type="InterPro" id="IPR001005">
    <property type="entry name" value="SANT/Myb"/>
</dbReference>
<evidence type="ECO:0000256" key="2">
    <source>
        <dbReference type="ARBA" id="ARBA00023015"/>
    </source>
</evidence>
<dbReference type="GO" id="GO:0003700">
    <property type="term" value="F:DNA-binding transcription factor activity"/>
    <property type="evidence" value="ECO:0007669"/>
    <property type="project" value="InterPro"/>
</dbReference>
<dbReference type="SUPFAM" id="SSF46689">
    <property type="entry name" value="Homeodomain-like"/>
    <property type="match status" value="1"/>
</dbReference>
<proteinExistence type="predicted"/>
<evidence type="ECO:0000256" key="3">
    <source>
        <dbReference type="ARBA" id="ARBA00023163"/>
    </source>
</evidence>
<reference evidence="6" key="1">
    <citation type="submission" date="2018-02" db="EMBL/GenBank/DDBJ databases">
        <title>Rhizophora mucronata_Transcriptome.</title>
        <authorList>
            <person name="Meera S.P."/>
            <person name="Sreeshan A."/>
            <person name="Augustine A."/>
        </authorList>
    </citation>
    <scope>NUCLEOTIDE SEQUENCE</scope>
    <source>
        <tissue evidence="6">Leaf</tissue>
    </source>
</reference>
<feature type="domain" description="SANT" evidence="5">
    <location>
        <begin position="1"/>
        <end position="37"/>
    </location>
</feature>
<organism evidence="6">
    <name type="scientific">Rhizophora mucronata</name>
    <name type="common">Asiatic mangrove</name>
    <dbReference type="NCBI Taxonomy" id="61149"/>
    <lineage>
        <taxon>Eukaryota</taxon>
        <taxon>Viridiplantae</taxon>
        <taxon>Streptophyta</taxon>
        <taxon>Embryophyta</taxon>
        <taxon>Tracheophyta</taxon>
        <taxon>Spermatophyta</taxon>
        <taxon>Magnoliopsida</taxon>
        <taxon>eudicotyledons</taxon>
        <taxon>Gunneridae</taxon>
        <taxon>Pentapetalae</taxon>
        <taxon>rosids</taxon>
        <taxon>fabids</taxon>
        <taxon>Malpighiales</taxon>
        <taxon>Rhizophoraceae</taxon>
        <taxon>Rhizophora</taxon>
    </lineage>
</organism>
<dbReference type="PROSITE" id="PS51293">
    <property type="entry name" value="SANT"/>
    <property type="match status" value="1"/>
</dbReference>
<dbReference type="PANTHER" id="PTHR43952">
    <property type="entry name" value="MYB FAMILY TRANSCRIPTION FACTOR-RELATED"/>
    <property type="match status" value="1"/>
</dbReference>
<sequence>MYGENTRDRWDNIARAVGGKTVEEVKRHYEMLLEDVKKIEAGQVPLPKYTKAGGASKRV</sequence>
<comment type="subcellular location">
    <subcellularLocation>
        <location evidence="1">Nucleus</location>
    </subcellularLocation>
</comment>
<keyword evidence="4" id="KW-0539">Nucleus</keyword>
<evidence type="ECO:0000256" key="4">
    <source>
        <dbReference type="ARBA" id="ARBA00023242"/>
    </source>
</evidence>
<dbReference type="FunFam" id="1.10.10.60:FF:000154">
    <property type="entry name" value="Transcription factor SRM1"/>
    <property type="match status" value="1"/>
</dbReference>
<protein>
    <recommendedName>
        <fullName evidence="5">SANT domain-containing protein</fullName>
    </recommendedName>
</protein>
<dbReference type="InterPro" id="IPR009057">
    <property type="entry name" value="Homeodomain-like_sf"/>
</dbReference>
<dbReference type="EMBL" id="GGEC01068363">
    <property type="protein sequence ID" value="MBX48847.1"/>
    <property type="molecule type" value="Transcribed_RNA"/>
</dbReference>
<keyword evidence="3" id="KW-0804">Transcription</keyword>
<evidence type="ECO:0000256" key="1">
    <source>
        <dbReference type="ARBA" id="ARBA00004123"/>
    </source>
</evidence>
<dbReference type="GO" id="GO:0005634">
    <property type="term" value="C:nucleus"/>
    <property type="evidence" value="ECO:0007669"/>
    <property type="project" value="UniProtKB-SubCell"/>
</dbReference>
<dbReference type="Pfam" id="PF00249">
    <property type="entry name" value="Myb_DNA-binding"/>
    <property type="match status" value="1"/>
</dbReference>
<name>A0A2P2P294_RHIMU</name>
<dbReference type="CDD" id="cd00167">
    <property type="entry name" value="SANT"/>
    <property type="match status" value="1"/>
</dbReference>